<dbReference type="Proteomes" id="UP001148313">
    <property type="component" value="Unassembled WGS sequence"/>
</dbReference>
<keyword evidence="1 2" id="KW-0732">Signal</keyword>
<proteinExistence type="predicted"/>
<dbReference type="InterPro" id="IPR005653">
    <property type="entry name" value="OstA-like_N"/>
</dbReference>
<organism evidence="4 5">
    <name type="scientific">Hoeflea poritis</name>
    <dbReference type="NCBI Taxonomy" id="2993659"/>
    <lineage>
        <taxon>Bacteria</taxon>
        <taxon>Pseudomonadati</taxon>
        <taxon>Pseudomonadota</taxon>
        <taxon>Alphaproteobacteria</taxon>
        <taxon>Hyphomicrobiales</taxon>
        <taxon>Rhizobiaceae</taxon>
        <taxon>Hoeflea</taxon>
    </lineage>
</organism>
<feature type="chain" id="PRO_5046192905" evidence="2">
    <location>
        <begin position="28"/>
        <end position="184"/>
    </location>
</feature>
<protein>
    <submittedName>
        <fullName evidence="4">LptA/OstA family protein</fullName>
    </submittedName>
</protein>
<accession>A0ABT4VNX5</accession>
<reference evidence="4" key="1">
    <citation type="submission" date="2022-11" db="EMBL/GenBank/DDBJ databases">
        <title>Hoeflea poritis sp. nov., isolated from scleractinian coral Porites lutea.</title>
        <authorList>
            <person name="Zhang G."/>
            <person name="Wei Q."/>
            <person name="Cai L."/>
        </authorList>
    </citation>
    <scope>NUCLEOTIDE SEQUENCE</scope>
    <source>
        <strain evidence="4">E7-10</strain>
    </source>
</reference>
<evidence type="ECO:0000313" key="4">
    <source>
        <dbReference type="EMBL" id="MDA4846324.1"/>
    </source>
</evidence>
<evidence type="ECO:0000259" key="3">
    <source>
        <dbReference type="Pfam" id="PF03968"/>
    </source>
</evidence>
<comment type="caution">
    <text evidence="4">The sequence shown here is derived from an EMBL/GenBank/DDBJ whole genome shotgun (WGS) entry which is preliminary data.</text>
</comment>
<evidence type="ECO:0000256" key="1">
    <source>
        <dbReference type="ARBA" id="ARBA00022729"/>
    </source>
</evidence>
<keyword evidence="5" id="KW-1185">Reference proteome</keyword>
<dbReference type="RefSeq" id="WP_271090061.1">
    <property type="nucleotide sequence ID" value="NZ_JAPJZH010000007.1"/>
</dbReference>
<dbReference type="EMBL" id="JAPJZH010000007">
    <property type="protein sequence ID" value="MDA4846324.1"/>
    <property type="molecule type" value="Genomic_DNA"/>
</dbReference>
<dbReference type="PANTHER" id="PTHR36504:SF1">
    <property type="entry name" value="LIPOPOLYSACCHARIDE EXPORT SYSTEM PROTEIN LPTA"/>
    <property type="match status" value="1"/>
</dbReference>
<evidence type="ECO:0000313" key="5">
    <source>
        <dbReference type="Proteomes" id="UP001148313"/>
    </source>
</evidence>
<feature type="domain" description="Organic solvent tolerance-like N-terminal" evidence="3">
    <location>
        <begin position="47"/>
        <end position="160"/>
    </location>
</feature>
<evidence type="ECO:0000256" key="2">
    <source>
        <dbReference type="SAM" id="SignalP"/>
    </source>
</evidence>
<dbReference type="InterPro" id="IPR052037">
    <property type="entry name" value="LPS_export_LptA"/>
</dbReference>
<name>A0ABT4VNX5_9HYPH</name>
<feature type="signal peptide" evidence="2">
    <location>
        <begin position="1"/>
        <end position="27"/>
    </location>
</feature>
<sequence length="184" mass="19865">MSPTVRSGLRRFVLAAVLAVTASSAQAQDTAGSRLEGLALSGDQPIQIESDQLKVEDEKGTATFTGNVKVVQGKTMMQSGRMTVYYAKDGGSPATGTSRIDRIDVGGKIYIRSENQEATADRGVFDMKTEVVELTGDRVILSEGNNVFVGCKLTVFMKTGEAKLESCGNRVRIQLDPKSRQRDQ</sequence>
<gene>
    <name evidence="4" type="ORF">OOZ53_13240</name>
</gene>
<dbReference type="Pfam" id="PF03968">
    <property type="entry name" value="LptD_N"/>
    <property type="match status" value="1"/>
</dbReference>
<dbReference type="Gene3D" id="2.60.450.10">
    <property type="entry name" value="Lipopolysaccharide (LPS) transport protein A like domain"/>
    <property type="match status" value="1"/>
</dbReference>
<dbReference type="PANTHER" id="PTHR36504">
    <property type="entry name" value="LIPOPOLYSACCHARIDE EXPORT SYSTEM PROTEIN LPTA"/>
    <property type="match status" value="1"/>
</dbReference>